<dbReference type="InterPro" id="IPR021146">
    <property type="entry name" value="Phage_gp6-like_head-tail"/>
</dbReference>
<evidence type="ECO:0000313" key="1">
    <source>
        <dbReference type="EMBL" id="VYS76008.1"/>
    </source>
</evidence>
<dbReference type="Pfam" id="PF05135">
    <property type="entry name" value="Phage_connect_1"/>
    <property type="match status" value="1"/>
</dbReference>
<name>A0A6N2R673_9FIRM</name>
<organism evidence="1">
    <name type="scientific">uncultured Anaerotruncus sp</name>
    <dbReference type="NCBI Taxonomy" id="905011"/>
    <lineage>
        <taxon>Bacteria</taxon>
        <taxon>Bacillati</taxon>
        <taxon>Bacillota</taxon>
        <taxon>Clostridia</taxon>
        <taxon>Eubacteriales</taxon>
        <taxon>Oscillospiraceae</taxon>
        <taxon>Anaerotruncus</taxon>
        <taxon>environmental samples</taxon>
    </lineage>
</organism>
<gene>
    <name evidence="1" type="ORF">AULFYP135_00239</name>
</gene>
<sequence>MTDKLKLLLGITGEDRDDILSFALETVTDMALGYCNLDELPPQLENTVVRMAADLYRSEGYGQAAVPQVAQSVTRGDVTVNYGSGNNGNTAQITGGKSILDDYRAQLNAFRRLRW</sequence>
<accession>A0A6N2R673</accession>
<proteinExistence type="predicted"/>
<dbReference type="AlphaFoldDB" id="A0A6N2R673"/>
<reference evidence="1" key="1">
    <citation type="submission" date="2019-11" db="EMBL/GenBank/DDBJ databases">
        <authorList>
            <person name="Feng L."/>
        </authorList>
    </citation>
    <scope>NUCLEOTIDE SEQUENCE</scope>
    <source>
        <strain evidence="1">AundefinedLFYP135</strain>
    </source>
</reference>
<dbReference type="EMBL" id="CACRSL010000003">
    <property type="protein sequence ID" value="VYS76008.1"/>
    <property type="molecule type" value="Genomic_DNA"/>
</dbReference>
<protein>
    <submittedName>
        <fullName evidence="1">Phage gp6-like head-tail connector protein</fullName>
    </submittedName>
</protein>